<evidence type="ECO:0000313" key="3">
    <source>
        <dbReference type="Proteomes" id="UP000494363"/>
    </source>
</evidence>
<sequence>MLIDHVSPVLRQKGKTCIQRLLGWGAAGAVVLAVAGGAALWHEVHAARIEASSALLLRDQVWGGRVDTGDHPVGIYAVVDALTGSEDAIVTAVRGCDNGNGADSLR</sequence>
<gene>
    <name evidence="2" type="ORF">LMG29542_00920</name>
</gene>
<name>A0A6J5D8G0_9BURK</name>
<keyword evidence="1" id="KW-0812">Transmembrane</keyword>
<organism evidence="2 3">
    <name type="scientific">Paraburkholderia humisilvae</name>
    <dbReference type="NCBI Taxonomy" id="627669"/>
    <lineage>
        <taxon>Bacteria</taxon>
        <taxon>Pseudomonadati</taxon>
        <taxon>Pseudomonadota</taxon>
        <taxon>Betaproteobacteria</taxon>
        <taxon>Burkholderiales</taxon>
        <taxon>Burkholderiaceae</taxon>
        <taxon>Paraburkholderia</taxon>
    </lineage>
</organism>
<dbReference type="EMBL" id="CADIKH010000003">
    <property type="protein sequence ID" value="CAB3749195.1"/>
    <property type="molecule type" value="Genomic_DNA"/>
</dbReference>
<feature type="transmembrane region" description="Helical" evidence="1">
    <location>
        <begin position="21"/>
        <end position="41"/>
    </location>
</feature>
<dbReference type="AlphaFoldDB" id="A0A6J5D8G0"/>
<keyword evidence="1" id="KW-1133">Transmembrane helix</keyword>
<protein>
    <submittedName>
        <fullName evidence="2">Uncharacterized protein</fullName>
    </submittedName>
</protein>
<accession>A0A6J5D8G0</accession>
<proteinExistence type="predicted"/>
<dbReference type="RefSeq" id="WP_175225258.1">
    <property type="nucleotide sequence ID" value="NZ_CADIKH010000003.1"/>
</dbReference>
<dbReference type="Proteomes" id="UP000494363">
    <property type="component" value="Unassembled WGS sequence"/>
</dbReference>
<keyword evidence="1" id="KW-0472">Membrane</keyword>
<evidence type="ECO:0000256" key="1">
    <source>
        <dbReference type="SAM" id="Phobius"/>
    </source>
</evidence>
<keyword evidence="3" id="KW-1185">Reference proteome</keyword>
<evidence type="ECO:0000313" key="2">
    <source>
        <dbReference type="EMBL" id="CAB3749195.1"/>
    </source>
</evidence>
<reference evidence="2 3" key="1">
    <citation type="submission" date="2020-04" db="EMBL/GenBank/DDBJ databases">
        <authorList>
            <person name="De Canck E."/>
        </authorList>
    </citation>
    <scope>NUCLEOTIDE SEQUENCE [LARGE SCALE GENOMIC DNA]</scope>
    <source>
        <strain evidence="2 3">LMG 29542</strain>
    </source>
</reference>